<evidence type="ECO:0000313" key="12">
    <source>
        <dbReference type="Proteomes" id="UP000448292"/>
    </source>
</evidence>
<comment type="caution">
    <text evidence="11">The sequence shown here is derived from an EMBL/GenBank/DDBJ whole genome shotgun (WGS) entry which is preliminary data.</text>
</comment>
<dbReference type="InterPro" id="IPR044643">
    <property type="entry name" value="TrpF_fam"/>
</dbReference>
<keyword evidence="12" id="KW-1185">Reference proteome</keyword>
<dbReference type="GO" id="GO:0000162">
    <property type="term" value="P:L-tryptophan biosynthetic process"/>
    <property type="evidence" value="ECO:0007669"/>
    <property type="project" value="UniProtKB-UniRule"/>
</dbReference>
<evidence type="ECO:0000259" key="10">
    <source>
        <dbReference type="Pfam" id="PF00697"/>
    </source>
</evidence>
<accession>A0A7M3MF54</accession>
<evidence type="ECO:0000256" key="7">
    <source>
        <dbReference type="ARBA" id="ARBA00023141"/>
    </source>
</evidence>
<dbReference type="EC" id="5.3.1.24" evidence="3 9"/>
<evidence type="ECO:0000256" key="1">
    <source>
        <dbReference type="ARBA" id="ARBA00001164"/>
    </source>
</evidence>
<feature type="domain" description="N-(5'phosphoribosyl) anthranilate isomerase (PRAI)" evidence="10">
    <location>
        <begin position="10"/>
        <end position="202"/>
    </location>
</feature>
<dbReference type="EMBL" id="QMIE01000006">
    <property type="protein sequence ID" value="TVM17646.1"/>
    <property type="molecule type" value="Genomic_DNA"/>
</dbReference>
<dbReference type="UniPathway" id="UPA00035">
    <property type="reaction ID" value="UER00042"/>
</dbReference>
<evidence type="ECO:0000256" key="6">
    <source>
        <dbReference type="ARBA" id="ARBA00022822"/>
    </source>
</evidence>
<dbReference type="AlphaFoldDB" id="A0A7M3MF54"/>
<protein>
    <recommendedName>
        <fullName evidence="4 9">N-(5'-phosphoribosyl)anthranilate isomerase</fullName>
        <shortName evidence="9">PRAI</shortName>
        <ecNumber evidence="3 9">5.3.1.24</ecNumber>
    </recommendedName>
</protein>
<evidence type="ECO:0000256" key="5">
    <source>
        <dbReference type="ARBA" id="ARBA00022605"/>
    </source>
</evidence>
<dbReference type="Gene3D" id="3.20.20.70">
    <property type="entry name" value="Aldolase class I"/>
    <property type="match status" value="1"/>
</dbReference>
<evidence type="ECO:0000256" key="2">
    <source>
        <dbReference type="ARBA" id="ARBA00004664"/>
    </source>
</evidence>
<dbReference type="RefSeq" id="WP_144302764.1">
    <property type="nucleotide sequence ID" value="NZ_QMIE01000006.1"/>
</dbReference>
<reference evidence="11 12" key="1">
    <citation type="submission" date="2018-06" db="EMBL/GenBank/DDBJ databases">
        <title>Complete genome of Desulfovibrio indonesiensis P37SLT.</title>
        <authorList>
            <person name="Crispim J.S."/>
            <person name="Vidigal P.M.P."/>
            <person name="Silva L.C.F."/>
            <person name="Laguardia C.N."/>
            <person name="Araujo L.C."/>
            <person name="Dias R.S."/>
            <person name="Sousa M.P."/>
            <person name="Paula S.O."/>
            <person name="Silva C."/>
        </authorList>
    </citation>
    <scope>NUCLEOTIDE SEQUENCE [LARGE SCALE GENOMIC DNA]</scope>
    <source>
        <strain evidence="11 12">P37SLT</strain>
    </source>
</reference>
<keyword evidence="5 9" id="KW-0028">Amino-acid biosynthesis</keyword>
<dbReference type="OrthoDB" id="9796196at2"/>
<dbReference type="PANTHER" id="PTHR42894">
    <property type="entry name" value="N-(5'-PHOSPHORIBOSYL)ANTHRANILATE ISOMERASE"/>
    <property type="match status" value="1"/>
</dbReference>
<dbReference type="Pfam" id="PF00697">
    <property type="entry name" value="PRAI"/>
    <property type="match status" value="1"/>
</dbReference>
<comment type="similarity">
    <text evidence="9">Belongs to the TrpF family.</text>
</comment>
<dbReference type="SUPFAM" id="SSF51366">
    <property type="entry name" value="Ribulose-phoshate binding barrel"/>
    <property type="match status" value="1"/>
</dbReference>
<dbReference type="InterPro" id="IPR001240">
    <property type="entry name" value="PRAI_dom"/>
</dbReference>
<dbReference type="GO" id="GO:0004640">
    <property type="term" value="F:phosphoribosylanthranilate isomerase activity"/>
    <property type="evidence" value="ECO:0007669"/>
    <property type="project" value="UniProtKB-UniRule"/>
</dbReference>
<evidence type="ECO:0000313" key="11">
    <source>
        <dbReference type="EMBL" id="TVM17646.1"/>
    </source>
</evidence>
<dbReference type="PANTHER" id="PTHR42894:SF1">
    <property type="entry name" value="N-(5'-PHOSPHORIBOSYL)ANTHRANILATE ISOMERASE"/>
    <property type="match status" value="1"/>
</dbReference>
<dbReference type="Proteomes" id="UP000448292">
    <property type="component" value="Unassembled WGS sequence"/>
</dbReference>
<evidence type="ECO:0000256" key="3">
    <source>
        <dbReference type="ARBA" id="ARBA00012572"/>
    </source>
</evidence>
<keyword evidence="8 9" id="KW-0413">Isomerase</keyword>
<comment type="pathway">
    <text evidence="2 9">Amino-acid biosynthesis; L-tryptophan biosynthesis; L-tryptophan from chorismate: step 3/5.</text>
</comment>
<gene>
    <name evidence="9" type="primary">trpF</name>
    <name evidence="11" type="ORF">DPQ33_08375</name>
</gene>
<proteinExistence type="inferred from homology"/>
<sequence length="221" mass="24355">MSTCGDVMLKVCGVTNQEDADACRAIGASLVGFIFHPESRRNVTPEQVRAIETPRIMRVGVFVDQSPDEILHIMDTAGLHLAQLHGDQDVDFCRTVGRNRVMRAFWPERYDSREALERDLIRYENCCRFYLFDAGSSGGGHGRPFDASWLKGLCSLKTWFLAGGLGPDNICEAVTSCDPCGIDLSSGVEASPGIKDHDKLNALRSALDGMMRNPNQHCGDF</sequence>
<dbReference type="CDD" id="cd00405">
    <property type="entry name" value="PRAI"/>
    <property type="match status" value="1"/>
</dbReference>
<keyword evidence="7 9" id="KW-0057">Aromatic amino acid biosynthesis</keyword>
<dbReference type="HAMAP" id="MF_00135">
    <property type="entry name" value="PRAI"/>
    <property type="match status" value="1"/>
</dbReference>
<organism evidence="11 12">
    <name type="scientific">Oceanidesulfovibrio indonesiensis</name>
    <dbReference type="NCBI Taxonomy" id="54767"/>
    <lineage>
        <taxon>Bacteria</taxon>
        <taxon>Pseudomonadati</taxon>
        <taxon>Thermodesulfobacteriota</taxon>
        <taxon>Desulfovibrionia</taxon>
        <taxon>Desulfovibrionales</taxon>
        <taxon>Desulfovibrionaceae</taxon>
        <taxon>Oceanidesulfovibrio</taxon>
    </lineage>
</organism>
<comment type="catalytic activity">
    <reaction evidence="1 9">
        <text>N-(5-phospho-beta-D-ribosyl)anthranilate = 1-(2-carboxyphenylamino)-1-deoxy-D-ribulose 5-phosphate</text>
        <dbReference type="Rhea" id="RHEA:21540"/>
        <dbReference type="ChEBI" id="CHEBI:18277"/>
        <dbReference type="ChEBI" id="CHEBI:58613"/>
        <dbReference type="EC" id="5.3.1.24"/>
    </reaction>
</comment>
<evidence type="ECO:0000256" key="8">
    <source>
        <dbReference type="ARBA" id="ARBA00023235"/>
    </source>
</evidence>
<name>A0A7M3MF54_9BACT</name>
<dbReference type="InterPro" id="IPR011060">
    <property type="entry name" value="RibuloseP-bd_barrel"/>
</dbReference>
<evidence type="ECO:0000256" key="9">
    <source>
        <dbReference type="HAMAP-Rule" id="MF_00135"/>
    </source>
</evidence>
<dbReference type="InterPro" id="IPR013785">
    <property type="entry name" value="Aldolase_TIM"/>
</dbReference>
<keyword evidence="6 9" id="KW-0822">Tryptophan biosynthesis</keyword>
<evidence type="ECO:0000256" key="4">
    <source>
        <dbReference type="ARBA" id="ARBA00022272"/>
    </source>
</evidence>